<name>A0A1X2GRT4_9FUNG</name>
<comment type="caution">
    <text evidence="3">The sequence shown here is derived from an EMBL/GenBank/DDBJ whole genome shotgun (WGS) entry which is preliminary data.</text>
</comment>
<evidence type="ECO:0000259" key="2">
    <source>
        <dbReference type="Pfam" id="PF07282"/>
    </source>
</evidence>
<evidence type="ECO:0000313" key="3">
    <source>
        <dbReference type="EMBL" id="ORX59785.1"/>
    </source>
</evidence>
<dbReference type="GO" id="GO:0003677">
    <property type="term" value="F:DNA binding"/>
    <property type="evidence" value="ECO:0007669"/>
    <property type="project" value="UniProtKB-KW"/>
</dbReference>
<protein>
    <recommendedName>
        <fullName evidence="2">Cas12f1-like TNB domain-containing protein</fullName>
    </recommendedName>
</protein>
<dbReference type="OrthoDB" id="2244395at2759"/>
<dbReference type="Pfam" id="PF07282">
    <property type="entry name" value="Cas12f1-like_TNB"/>
    <property type="match status" value="1"/>
</dbReference>
<organism evidence="3 4">
    <name type="scientific">Hesseltinella vesiculosa</name>
    <dbReference type="NCBI Taxonomy" id="101127"/>
    <lineage>
        <taxon>Eukaryota</taxon>
        <taxon>Fungi</taxon>
        <taxon>Fungi incertae sedis</taxon>
        <taxon>Mucoromycota</taxon>
        <taxon>Mucoromycotina</taxon>
        <taxon>Mucoromycetes</taxon>
        <taxon>Mucorales</taxon>
        <taxon>Cunninghamellaceae</taxon>
        <taxon>Hesseltinella</taxon>
    </lineage>
</organism>
<evidence type="ECO:0000313" key="4">
    <source>
        <dbReference type="Proteomes" id="UP000242146"/>
    </source>
</evidence>
<accession>A0A1X2GRT4</accession>
<dbReference type="InterPro" id="IPR010095">
    <property type="entry name" value="Cas12f1-like_TNB"/>
</dbReference>
<keyword evidence="4" id="KW-1185">Reference proteome</keyword>
<feature type="domain" description="Cas12f1-like TNB" evidence="2">
    <location>
        <begin position="62"/>
        <end position="113"/>
    </location>
</feature>
<dbReference type="Proteomes" id="UP000242146">
    <property type="component" value="Unassembled WGS sequence"/>
</dbReference>
<dbReference type="EMBL" id="MCGT01000005">
    <property type="protein sequence ID" value="ORX59785.1"/>
    <property type="molecule type" value="Genomic_DNA"/>
</dbReference>
<gene>
    <name evidence="3" type="ORF">DM01DRAFT_1333234</name>
</gene>
<proteinExistence type="predicted"/>
<sequence>MRLVKSLHHGNRDPGYHGLPLIAFGTGMMGRNHVHISGHTTGLTDVVRNHLLVRDARTLLVVAHTDEYFTSQRCNLCQNQLRSVRRNGVTLYPVKHCGHCNISWNRNANASNNMFNILFNQLTIGARPGYLCRPPPQP</sequence>
<evidence type="ECO:0000256" key="1">
    <source>
        <dbReference type="ARBA" id="ARBA00023125"/>
    </source>
</evidence>
<dbReference type="AlphaFoldDB" id="A0A1X2GRT4"/>
<keyword evidence="1" id="KW-0238">DNA-binding</keyword>
<reference evidence="3 4" key="1">
    <citation type="submission" date="2016-07" db="EMBL/GenBank/DDBJ databases">
        <title>Pervasive Adenine N6-methylation of Active Genes in Fungi.</title>
        <authorList>
            <consortium name="DOE Joint Genome Institute"/>
            <person name="Mondo S.J."/>
            <person name="Dannebaum R.O."/>
            <person name="Kuo R.C."/>
            <person name="Labutti K."/>
            <person name="Haridas S."/>
            <person name="Kuo A."/>
            <person name="Salamov A."/>
            <person name="Ahrendt S.R."/>
            <person name="Lipzen A."/>
            <person name="Sullivan W."/>
            <person name="Andreopoulos W.B."/>
            <person name="Clum A."/>
            <person name="Lindquist E."/>
            <person name="Daum C."/>
            <person name="Ramamoorthy G.K."/>
            <person name="Gryganskyi A."/>
            <person name="Culley D."/>
            <person name="Magnuson J.K."/>
            <person name="James T.Y."/>
            <person name="O'Malley M.A."/>
            <person name="Stajich J.E."/>
            <person name="Spatafora J.W."/>
            <person name="Visel A."/>
            <person name="Grigoriev I.V."/>
        </authorList>
    </citation>
    <scope>NUCLEOTIDE SEQUENCE [LARGE SCALE GENOMIC DNA]</scope>
    <source>
        <strain evidence="3 4">NRRL 3301</strain>
    </source>
</reference>